<evidence type="ECO:0000256" key="5">
    <source>
        <dbReference type="ARBA" id="ARBA00023237"/>
    </source>
</evidence>
<keyword evidence="5" id="KW-0998">Cell outer membrane</keyword>
<evidence type="ECO:0000313" key="8">
    <source>
        <dbReference type="EMBL" id="TDW96592.1"/>
    </source>
</evidence>
<dbReference type="SUPFAM" id="SSF48452">
    <property type="entry name" value="TPR-like"/>
    <property type="match status" value="1"/>
</dbReference>
<comment type="caution">
    <text evidence="8">The sequence shown here is derived from an EMBL/GenBank/DDBJ whole genome shotgun (WGS) entry which is preliminary data.</text>
</comment>
<dbReference type="Gene3D" id="1.25.40.390">
    <property type="match status" value="1"/>
</dbReference>
<dbReference type="OrthoDB" id="5694214at2"/>
<evidence type="ECO:0000313" key="9">
    <source>
        <dbReference type="Proteomes" id="UP000294498"/>
    </source>
</evidence>
<dbReference type="EMBL" id="SODV01000002">
    <property type="protein sequence ID" value="TDW96592.1"/>
    <property type="molecule type" value="Genomic_DNA"/>
</dbReference>
<evidence type="ECO:0000259" key="7">
    <source>
        <dbReference type="Pfam" id="PF14322"/>
    </source>
</evidence>
<dbReference type="CDD" id="cd08977">
    <property type="entry name" value="SusD"/>
    <property type="match status" value="1"/>
</dbReference>
<keyword evidence="9" id="KW-1185">Reference proteome</keyword>
<dbReference type="InterPro" id="IPR011990">
    <property type="entry name" value="TPR-like_helical_dom_sf"/>
</dbReference>
<gene>
    <name evidence="8" type="ORF">EDB95_4425</name>
</gene>
<accession>A0A4V3GKQ7</accession>
<keyword evidence="3" id="KW-0732">Signal</keyword>
<evidence type="ECO:0000256" key="2">
    <source>
        <dbReference type="ARBA" id="ARBA00006275"/>
    </source>
</evidence>
<dbReference type="InterPro" id="IPR033985">
    <property type="entry name" value="SusD-like_N"/>
</dbReference>
<dbReference type="AlphaFoldDB" id="A0A4V3GKQ7"/>
<comment type="similarity">
    <text evidence="2">Belongs to the SusD family.</text>
</comment>
<evidence type="ECO:0000256" key="3">
    <source>
        <dbReference type="ARBA" id="ARBA00022729"/>
    </source>
</evidence>
<organism evidence="8 9">
    <name type="scientific">Dinghuibacter silviterrae</name>
    <dbReference type="NCBI Taxonomy" id="1539049"/>
    <lineage>
        <taxon>Bacteria</taxon>
        <taxon>Pseudomonadati</taxon>
        <taxon>Bacteroidota</taxon>
        <taxon>Chitinophagia</taxon>
        <taxon>Chitinophagales</taxon>
        <taxon>Chitinophagaceae</taxon>
        <taxon>Dinghuibacter</taxon>
    </lineage>
</organism>
<proteinExistence type="inferred from homology"/>
<name>A0A4V3GKQ7_9BACT</name>
<dbReference type="Proteomes" id="UP000294498">
    <property type="component" value="Unassembled WGS sequence"/>
</dbReference>
<keyword evidence="4" id="KW-0472">Membrane</keyword>
<dbReference type="Pfam" id="PF14322">
    <property type="entry name" value="SusD-like_3"/>
    <property type="match status" value="1"/>
</dbReference>
<sequence length="475" mass="52051">MKRIIGFFALLASVSCTKQLTETPHSFLTPSNFYKTAADAQTALNGVFSPLQAQTYYQRTVYIVGDPMDMWYPNPISGDRGDLYAGTYTGTNSEVTNWWVNSYKLIKNANDVIAYVPGINMDVPTRNNIVGNAHFLRGMAYFDLVRAYGDVPLLLAPYSDSVPLYPKRTAAATVYAQVIADLQYAETNCVHMAQIPTADIGMISTEAASAMLARVYLQHASTSFANASDNQNALAECNKVIAYAQANPTVLTLVSSYASIFAVGTKNGPECLFSIQFGAAPNAVNLTNRMFDPTTLPTYGGYGSLIALNSYFNSFDPEDTIRRDVAVGTVSGGFHWISKYRDPGVKAGASGRNNFIVLRYADVLLMQSEALNNINPADPTKFNGINQVRTRAGLANKLLTFTNTPASSDFINALVNERAWELGAEGQRRWDLIRLGKYQSIKAAQGYTIDNNHLFFPIPQSELDVNPNLVQNPGY</sequence>
<comment type="subcellular location">
    <subcellularLocation>
        <location evidence="1">Cell outer membrane</location>
    </subcellularLocation>
</comment>
<feature type="domain" description="RagB/SusD" evidence="6">
    <location>
        <begin position="334"/>
        <end position="475"/>
    </location>
</feature>
<protein>
    <submittedName>
        <fullName evidence="8">Putative outer membrane starch-binding protein</fullName>
    </submittedName>
</protein>
<dbReference type="GO" id="GO:0009279">
    <property type="term" value="C:cell outer membrane"/>
    <property type="evidence" value="ECO:0007669"/>
    <property type="project" value="UniProtKB-SubCell"/>
</dbReference>
<reference evidence="8 9" key="1">
    <citation type="submission" date="2019-03" db="EMBL/GenBank/DDBJ databases">
        <title>Genomic Encyclopedia of Type Strains, Phase IV (KMG-IV): sequencing the most valuable type-strain genomes for metagenomic binning, comparative biology and taxonomic classification.</title>
        <authorList>
            <person name="Goeker M."/>
        </authorList>
    </citation>
    <scope>NUCLEOTIDE SEQUENCE [LARGE SCALE GENOMIC DNA]</scope>
    <source>
        <strain evidence="8 9">DSM 100059</strain>
    </source>
</reference>
<dbReference type="Pfam" id="PF07980">
    <property type="entry name" value="SusD_RagB"/>
    <property type="match status" value="1"/>
</dbReference>
<dbReference type="PROSITE" id="PS51257">
    <property type="entry name" value="PROKAR_LIPOPROTEIN"/>
    <property type="match status" value="1"/>
</dbReference>
<evidence type="ECO:0000259" key="6">
    <source>
        <dbReference type="Pfam" id="PF07980"/>
    </source>
</evidence>
<feature type="domain" description="SusD-like N-terminal" evidence="7">
    <location>
        <begin position="83"/>
        <end position="217"/>
    </location>
</feature>
<evidence type="ECO:0000256" key="4">
    <source>
        <dbReference type="ARBA" id="ARBA00023136"/>
    </source>
</evidence>
<evidence type="ECO:0000256" key="1">
    <source>
        <dbReference type="ARBA" id="ARBA00004442"/>
    </source>
</evidence>
<dbReference type="InterPro" id="IPR012944">
    <property type="entry name" value="SusD_RagB_dom"/>
</dbReference>
<dbReference type="RefSeq" id="WP_133997303.1">
    <property type="nucleotide sequence ID" value="NZ_SODV01000002.1"/>
</dbReference>